<reference evidence="1" key="1">
    <citation type="submission" date="2017-12" db="EMBL/GenBank/DDBJ databases">
        <title>FDA dAtabase for Regulatory Grade micrObial Sequences (FDA-ARGOS): Supporting development and validation of Infectious Disease Dx tests.</title>
        <authorList>
            <person name="Kerrigan L."/>
            <person name="Tallon L.J."/>
            <person name="Sadzewicz L."/>
            <person name="Sengamalay N."/>
            <person name="Ott S."/>
            <person name="Godinez A."/>
            <person name="Nagaraj S."/>
            <person name="Vavikolanu K."/>
            <person name="Vyas G."/>
            <person name="Nadendla S."/>
            <person name="Aluvathingal J."/>
            <person name="Sichtig H."/>
        </authorList>
    </citation>
    <scope>NUCLEOTIDE SEQUENCE [LARGE SCALE GENOMIC DNA]</scope>
    <source>
        <strain evidence="1">FDAARGOS_200</strain>
    </source>
</reference>
<evidence type="ECO:0000313" key="2">
    <source>
        <dbReference type="Proteomes" id="UP000192511"/>
    </source>
</evidence>
<dbReference type="Proteomes" id="UP000192511">
    <property type="component" value="Unassembled WGS sequence"/>
</dbReference>
<keyword evidence="2" id="KW-1185">Reference proteome</keyword>
<proteinExistence type="predicted"/>
<dbReference type="AlphaFoldDB" id="A0AAX0X0Z8"/>
<gene>
    <name evidence="1" type="ORF">A6J39_017690</name>
</gene>
<dbReference type="EMBL" id="NBTX02000004">
    <property type="protein sequence ID" value="PNL62884.1"/>
    <property type="molecule type" value="Genomic_DNA"/>
</dbReference>
<name>A0AAX0X0Z8_9GAMM</name>
<protein>
    <recommendedName>
        <fullName evidence="3">Transposase DDE domain-containing protein</fullName>
    </recommendedName>
</protein>
<organism evidence="1 2">
    <name type="scientific">Legionella anisa</name>
    <dbReference type="NCBI Taxonomy" id="28082"/>
    <lineage>
        <taxon>Bacteria</taxon>
        <taxon>Pseudomonadati</taxon>
        <taxon>Pseudomonadota</taxon>
        <taxon>Gammaproteobacteria</taxon>
        <taxon>Legionellales</taxon>
        <taxon>Legionellaceae</taxon>
        <taxon>Legionella</taxon>
    </lineage>
</organism>
<evidence type="ECO:0008006" key="3">
    <source>
        <dbReference type="Google" id="ProtNLM"/>
    </source>
</evidence>
<sequence length="26" mass="2855">MRANFSNKPRHILVDSTGVQVLGEGE</sequence>
<comment type="caution">
    <text evidence="1">The sequence shown here is derived from an EMBL/GenBank/DDBJ whole genome shotgun (WGS) entry which is preliminary data.</text>
</comment>
<evidence type="ECO:0000313" key="1">
    <source>
        <dbReference type="EMBL" id="PNL62884.1"/>
    </source>
</evidence>
<accession>A0AAX0X0Z8</accession>